<dbReference type="Proteomes" id="UP000801492">
    <property type="component" value="Unassembled WGS sequence"/>
</dbReference>
<evidence type="ECO:0000313" key="3">
    <source>
        <dbReference type="Proteomes" id="UP000801492"/>
    </source>
</evidence>
<reference evidence="2" key="1">
    <citation type="submission" date="2019-08" db="EMBL/GenBank/DDBJ databases">
        <title>The genome of the North American firefly Photinus pyralis.</title>
        <authorList>
            <consortium name="Photinus pyralis genome working group"/>
            <person name="Fallon T.R."/>
            <person name="Sander Lower S.E."/>
            <person name="Weng J.-K."/>
        </authorList>
    </citation>
    <scope>NUCLEOTIDE SEQUENCE</scope>
    <source>
        <strain evidence="2">TRF0915ILg1</strain>
        <tissue evidence="2">Whole body</tissue>
    </source>
</reference>
<feature type="chain" id="PRO_5035439198" description="Protein quiver" evidence="1">
    <location>
        <begin position="23"/>
        <end position="66"/>
    </location>
</feature>
<organism evidence="2 3">
    <name type="scientific">Ignelater luminosus</name>
    <name type="common">Cucubano</name>
    <name type="synonym">Pyrophorus luminosus</name>
    <dbReference type="NCBI Taxonomy" id="2038154"/>
    <lineage>
        <taxon>Eukaryota</taxon>
        <taxon>Metazoa</taxon>
        <taxon>Ecdysozoa</taxon>
        <taxon>Arthropoda</taxon>
        <taxon>Hexapoda</taxon>
        <taxon>Insecta</taxon>
        <taxon>Pterygota</taxon>
        <taxon>Neoptera</taxon>
        <taxon>Endopterygota</taxon>
        <taxon>Coleoptera</taxon>
        <taxon>Polyphaga</taxon>
        <taxon>Elateriformia</taxon>
        <taxon>Elateroidea</taxon>
        <taxon>Elateridae</taxon>
        <taxon>Agrypninae</taxon>
        <taxon>Pyrophorini</taxon>
        <taxon>Ignelater</taxon>
    </lineage>
</organism>
<evidence type="ECO:0000256" key="1">
    <source>
        <dbReference type="SAM" id="SignalP"/>
    </source>
</evidence>
<proteinExistence type="predicted"/>
<comment type="caution">
    <text evidence="2">The sequence shown here is derived from an EMBL/GenBank/DDBJ whole genome shotgun (WGS) entry which is preliminary data.</text>
</comment>
<dbReference type="EMBL" id="VTPC01068380">
    <property type="protein sequence ID" value="KAF2889306.1"/>
    <property type="molecule type" value="Genomic_DNA"/>
</dbReference>
<feature type="signal peptide" evidence="1">
    <location>
        <begin position="1"/>
        <end position="22"/>
    </location>
</feature>
<gene>
    <name evidence="2" type="ORF">ILUMI_16867</name>
</gene>
<evidence type="ECO:0000313" key="2">
    <source>
        <dbReference type="EMBL" id="KAF2889306.1"/>
    </source>
</evidence>
<protein>
    <recommendedName>
        <fullName evidence="4">Protein quiver</fullName>
    </recommendedName>
</protein>
<name>A0A8K0G843_IGNLU</name>
<keyword evidence="1" id="KW-0732">Signal</keyword>
<evidence type="ECO:0008006" key="4">
    <source>
        <dbReference type="Google" id="ProtNLM"/>
    </source>
</evidence>
<keyword evidence="3" id="KW-1185">Reference proteome</keyword>
<sequence>MARCFLLVVVLSLFALVQLGNSLKCYRCVRPLGDDCDNPAKTPSYITECPNDPDIVCLTRNISLST</sequence>
<accession>A0A8K0G843</accession>
<dbReference type="AlphaFoldDB" id="A0A8K0G843"/>
<feature type="non-terminal residue" evidence="2">
    <location>
        <position position="66"/>
    </location>
</feature>